<dbReference type="InterPro" id="IPR036291">
    <property type="entry name" value="NAD(P)-bd_dom_sf"/>
</dbReference>
<evidence type="ECO:0000313" key="4">
    <source>
        <dbReference type="EMBL" id="TDF95305.1"/>
    </source>
</evidence>
<accession>A0A4R5KKD9</accession>
<proteinExistence type="inferred from homology"/>
<dbReference type="PANTHER" id="PTHR43086">
    <property type="entry name" value="VERY-LONG-CHAIN 3-OXOOACYL-COA REDUCTASE"/>
    <property type="match status" value="1"/>
</dbReference>
<gene>
    <name evidence="4" type="ORF">E1809_12385</name>
</gene>
<sequence>MSKLALITGASSGIGWAFAERLAADGYDLVIVGRRQERLEQFAQSRPETTIRTVAADLSTPAGIDSVAQICASEPVSMLVNNAGVAHYMPLAELPADKATELVNVKVLAPTMLSRVAIPGMQERGEGTIINVAGMIAFGGPAPHSQMPRRAVYGGSLAYLVAMSQTLSAELEGTGITVQVVCPGVVATEFHERQGMDLSMIPRMSAADVVTASMRGLELGETVCAPGVENTGLLDAVFQADLAAFGAQSPELATRYRTS</sequence>
<dbReference type="Gene3D" id="3.40.50.720">
    <property type="entry name" value="NAD(P)-binding Rossmann-like Domain"/>
    <property type="match status" value="1"/>
</dbReference>
<dbReference type="AlphaFoldDB" id="A0A4R5KKD9"/>
<dbReference type="PRINTS" id="PR00080">
    <property type="entry name" value="SDRFAMILY"/>
</dbReference>
<dbReference type="RefSeq" id="WP_133204538.1">
    <property type="nucleotide sequence ID" value="NZ_SMRU01000013.1"/>
</dbReference>
<dbReference type="GO" id="GO:0016491">
    <property type="term" value="F:oxidoreductase activity"/>
    <property type="evidence" value="ECO:0007669"/>
    <property type="project" value="UniProtKB-KW"/>
</dbReference>
<dbReference type="GO" id="GO:0030497">
    <property type="term" value="P:fatty acid elongation"/>
    <property type="evidence" value="ECO:0007669"/>
    <property type="project" value="TreeGrafter"/>
</dbReference>
<dbReference type="PRINTS" id="PR00081">
    <property type="entry name" value="GDHRDH"/>
</dbReference>
<dbReference type="InterPro" id="IPR002347">
    <property type="entry name" value="SDR_fam"/>
</dbReference>
<comment type="caution">
    <text evidence="4">The sequence shown here is derived from an EMBL/GenBank/DDBJ whole genome shotgun (WGS) entry which is preliminary data.</text>
</comment>
<keyword evidence="1" id="KW-0521">NADP</keyword>
<dbReference type="PANTHER" id="PTHR43086:SF2">
    <property type="entry name" value="HYDROXYSTEROID DEHYDROGENASE-LIKE PROTEIN 1"/>
    <property type="match status" value="1"/>
</dbReference>
<evidence type="ECO:0000256" key="3">
    <source>
        <dbReference type="RuleBase" id="RU000363"/>
    </source>
</evidence>
<dbReference type="Proteomes" id="UP000295511">
    <property type="component" value="Unassembled WGS sequence"/>
</dbReference>
<keyword evidence="2" id="KW-0560">Oxidoreductase</keyword>
<evidence type="ECO:0000313" key="5">
    <source>
        <dbReference type="Proteomes" id="UP000295511"/>
    </source>
</evidence>
<organism evidence="4 5">
    <name type="scientific">Arthrobacter terricola</name>
    <dbReference type="NCBI Taxonomy" id="2547396"/>
    <lineage>
        <taxon>Bacteria</taxon>
        <taxon>Bacillati</taxon>
        <taxon>Actinomycetota</taxon>
        <taxon>Actinomycetes</taxon>
        <taxon>Micrococcales</taxon>
        <taxon>Micrococcaceae</taxon>
        <taxon>Arthrobacter</taxon>
    </lineage>
</organism>
<dbReference type="EMBL" id="SMRU01000013">
    <property type="protein sequence ID" value="TDF95305.1"/>
    <property type="molecule type" value="Genomic_DNA"/>
</dbReference>
<evidence type="ECO:0000256" key="2">
    <source>
        <dbReference type="ARBA" id="ARBA00023002"/>
    </source>
</evidence>
<dbReference type="SUPFAM" id="SSF51735">
    <property type="entry name" value="NAD(P)-binding Rossmann-fold domains"/>
    <property type="match status" value="1"/>
</dbReference>
<comment type="similarity">
    <text evidence="3">Belongs to the short-chain dehydrogenases/reductases (SDR) family.</text>
</comment>
<name>A0A4R5KKD9_9MICC</name>
<evidence type="ECO:0000256" key="1">
    <source>
        <dbReference type="ARBA" id="ARBA00022857"/>
    </source>
</evidence>
<keyword evidence="5" id="KW-1185">Reference proteome</keyword>
<dbReference type="PIRSF" id="PIRSF000126">
    <property type="entry name" value="11-beta-HSD1"/>
    <property type="match status" value="1"/>
</dbReference>
<dbReference type="Pfam" id="PF00106">
    <property type="entry name" value="adh_short"/>
    <property type="match status" value="1"/>
</dbReference>
<protein>
    <submittedName>
        <fullName evidence="4">SDR family NAD(P)-dependent oxidoreductase</fullName>
    </submittedName>
</protein>
<dbReference type="OrthoDB" id="9797538at2"/>
<reference evidence="4 5" key="1">
    <citation type="submission" date="2019-03" db="EMBL/GenBank/DDBJ databases">
        <title>Whole genome sequence of Arthrobacter sp JH1-1.</title>
        <authorList>
            <person name="Trinh H.N."/>
        </authorList>
    </citation>
    <scope>NUCLEOTIDE SEQUENCE [LARGE SCALE GENOMIC DNA]</scope>
    <source>
        <strain evidence="4 5">JH1-1</strain>
    </source>
</reference>